<reference evidence="2 3" key="1">
    <citation type="submission" date="2014-04" db="EMBL/GenBank/DDBJ databases">
        <authorList>
            <consortium name="DOE Joint Genome Institute"/>
            <person name="Kuo A."/>
            <person name="Kohler A."/>
            <person name="Costa M.D."/>
            <person name="Nagy L.G."/>
            <person name="Floudas D."/>
            <person name="Copeland A."/>
            <person name="Barry K.W."/>
            <person name="Cichocki N."/>
            <person name="Veneault-Fourrey C."/>
            <person name="LaButti K."/>
            <person name="Lindquist E.A."/>
            <person name="Lipzen A."/>
            <person name="Lundell T."/>
            <person name="Morin E."/>
            <person name="Murat C."/>
            <person name="Sun H."/>
            <person name="Tunlid A."/>
            <person name="Henrissat B."/>
            <person name="Grigoriev I.V."/>
            <person name="Hibbett D.S."/>
            <person name="Martin F."/>
            <person name="Nordberg H.P."/>
            <person name="Cantor M.N."/>
            <person name="Hua S.X."/>
        </authorList>
    </citation>
    <scope>NUCLEOTIDE SEQUENCE [LARGE SCALE GENOMIC DNA]</scope>
    <source>
        <strain evidence="2 3">441</strain>
    </source>
</reference>
<keyword evidence="3" id="KW-1185">Reference proteome</keyword>
<dbReference type="EMBL" id="KN834303">
    <property type="protein sequence ID" value="KIK11087.1"/>
    <property type="molecule type" value="Genomic_DNA"/>
</dbReference>
<evidence type="ECO:0000313" key="3">
    <source>
        <dbReference type="Proteomes" id="UP000054018"/>
    </source>
</evidence>
<gene>
    <name evidence="2" type="ORF">PISMIDRAFT_690594</name>
</gene>
<feature type="region of interest" description="Disordered" evidence="1">
    <location>
        <begin position="1"/>
        <end position="25"/>
    </location>
</feature>
<dbReference type="HOGENOM" id="CLU_2984648_0_0_1"/>
<feature type="non-terminal residue" evidence="2">
    <location>
        <position position="58"/>
    </location>
</feature>
<proteinExistence type="predicted"/>
<protein>
    <submittedName>
        <fullName evidence="2">Uncharacterized protein</fullName>
    </submittedName>
</protein>
<sequence>QGSAFQGPDSESLDSCRQSAGHQKAENDVGALTFRSILIEEALIGSATTVRQGRLSDS</sequence>
<reference evidence="3" key="2">
    <citation type="submission" date="2015-01" db="EMBL/GenBank/DDBJ databases">
        <title>Evolutionary Origins and Diversification of the Mycorrhizal Mutualists.</title>
        <authorList>
            <consortium name="DOE Joint Genome Institute"/>
            <consortium name="Mycorrhizal Genomics Consortium"/>
            <person name="Kohler A."/>
            <person name="Kuo A."/>
            <person name="Nagy L.G."/>
            <person name="Floudas D."/>
            <person name="Copeland A."/>
            <person name="Barry K.W."/>
            <person name="Cichocki N."/>
            <person name="Veneault-Fourrey C."/>
            <person name="LaButti K."/>
            <person name="Lindquist E.A."/>
            <person name="Lipzen A."/>
            <person name="Lundell T."/>
            <person name="Morin E."/>
            <person name="Murat C."/>
            <person name="Riley R."/>
            <person name="Ohm R."/>
            <person name="Sun H."/>
            <person name="Tunlid A."/>
            <person name="Henrissat B."/>
            <person name="Grigoriev I.V."/>
            <person name="Hibbett D.S."/>
            <person name="Martin F."/>
        </authorList>
    </citation>
    <scope>NUCLEOTIDE SEQUENCE [LARGE SCALE GENOMIC DNA]</scope>
    <source>
        <strain evidence="3">441</strain>
    </source>
</reference>
<name>A0A0C9YLA1_9AGAM</name>
<dbReference type="Proteomes" id="UP000054018">
    <property type="component" value="Unassembled WGS sequence"/>
</dbReference>
<evidence type="ECO:0000313" key="2">
    <source>
        <dbReference type="EMBL" id="KIK11087.1"/>
    </source>
</evidence>
<evidence type="ECO:0000256" key="1">
    <source>
        <dbReference type="SAM" id="MobiDB-lite"/>
    </source>
</evidence>
<accession>A0A0C9YLA1</accession>
<dbReference type="AlphaFoldDB" id="A0A0C9YLA1"/>
<organism evidence="2 3">
    <name type="scientific">Pisolithus microcarpus 441</name>
    <dbReference type="NCBI Taxonomy" id="765257"/>
    <lineage>
        <taxon>Eukaryota</taxon>
        <taxon>Fungi</taxon>
        <taxon>Dikarya</taxon>
        <taxon>Basidiomycota</taxon>
        <taxon>Agaricomycotina</taxon>
        <taxon>Agaricomycetes</taxon>
        <taxon>Agaricomycetidae</taxon>
        <taxon>Boletales</taxon>
        <taxon>Sclerodermatineae</taxon>
        <taxon>Pisolithaceae</taxon>
        <taxon>Pisolithus</taxon>
    </lineage>
</organism>